<comment type="caution">
    <text evidence="1">The sequence shown here is derived from an EMBL/GenBank/DDBJ whole genome shotgun (WGS) entry which is preliminary data.</text>
</comment>
<dbReference type="STRING" id="1572751.PK98_05940"/>
<proteinExistence type="predicted"/>
<protein>
    <submittedName>
        <fullName evidence="1">Uncharacterized protein</fullName>
    </submittedName>
</protein>
<organism evidence="1 2">
    <name type="scientific">Croceibacterium mercuriale</name>
    <dbReference type="NCBI Taxonomy" id="1572751"/>
    <lineage>
        <taxon>Bacteria</taxon>
        <taxon>Pseudomonadati</taxon>
        <taxon>Pseudomonadota</taxon>
        <taxon>Alphaproteobacteria</taxon>
        <taxon>Sphingomonadales</taxon>
        <taxon>Erythrobacteraceae</taxon>
        <taxon>Croceibacterium</taxon>
    </lineage>
</organism>
<name>A0A0B2C1B1_9SPHN</name>
<keyword evidence="2" id="KW-1185">Reference proteome</keyword>
<dbReference type="OrthoDB" id="8592692at2"/>
<sequence>MLRHSLIVAGLAVLAACAPVSQEEPTPVGPNSTMAVSAAAACRAGGGLVQRRGRMQAELCVQPFADAGKTCTDGDQCAGDCITEAAQQGGTQVSGQCQADDRPFGCFAKVEDGRATGGICID</sequence>
<evidence type="ECO:0000313" key="1">
    <source>
        <dbReference type="EMBL" id="KHL26072.1"/>
    </source>
</evidence>
<gene>
    <name evidence="1" type="ORF">PK98_05940</name>
</gene>
<evidence type="ECO:0000313" key="2">
    <source>
        <dbReference type="Proteomes" id="UP000030988"/>
    </source>
</evidence>
<dbReference type="AlphaFoldDB" id="A0A0B2C1B1"/>
<dbReference type="Proteomes" id="UP000030988">
    <property type="component" value="Unassembled WGS sequence"/>
</dbReference>
<dbReference type="RefSeq" id="WP_039095001.1">
    <property type="nucleotide sequence ID" value="NZ_JTDN01000001.1"/>
</dbReference>
<dbReference type="EMBL" id="JTDN01000001">
    <property type="protein sequence ID" value="KHL26072.1"/>
    <property type="molecule type" value="Genomic_DNA"/>
</dbReference>
<dbReference type="PROSITE" id="PS51257">
    <property type="entry name" value="PROKAR_LIPOPROTEIN"/>
    <property type="match status" value="1"/>
</dbReference>
<accession>A0A0B2C1B1</accession>
<reference evidence="1 2" key="1">
    <citation type="submission" date="2014-11" db="EMBL/GenBank/DDBJ databases">
        <title>Draft genome sequence of Kirrobacter mercurialis.</title>
        <authorList>
            <person name="Coil D.A."/>
            <person name="Eisen J.A."/>
        </authorList>
    </citation>
    <scope>NUCLEOTIDE SEQUENCE [LARGE SCALE GENOMIC DNA]</scope>
    <source>
        <strain evidence="1 2">Coronado</strain>
    </source>
</reference>